<dbReference type="AlphaFoldDB" id="A0AA36Y6R3"/>
<dbReference type="InterPro" id="IPR011629">
    <property type="entry name" value="CobW-like_C"/>
</dbReference>
<evidence type="ECO:0000259" key="1">
    <source>
        <dbReference type="Pfam" id="PF07683"/>
    </source>
</evidence>
<evidence type="ECO:0000313" key="3">
    <source>
        <dbReference type="Proteomes" id="UP000018466"/>
    </source>
</evidence>
<dbReference type="Proteomes" id="UP000018466">
    <property type="component" value="Unassembled WGS sequence"/>
</dbReference>
<accession>A0AA36Y6R3</accession>
<dbReference type="GeneID" id="86940208"/>
<dbReference type="SUPFAM" id="SSF90002">
    <property type="entry name" value="Hypothetical protein YjiA, C-terminal domain"/>
    <property type="match status" value="1"/>
</dbReference>
<dbReference type="Pfam" id="PF07683">
    <property type="entry name" value="CobW_C"/>
    <property type="match status" value="1"/>
</dbReference>
<gene>
    <name evidence="2" type="ORF">HMPREF9623_00422</name>
</gene>
<protein>
    <recommendedName>
        <fullName evidence="1">CobW C-terminal domain-containing protein</fullName>
    </recommendedName>
</protein>
<comment type="caution">
    <text evidence="2">The sequence shown here is derived from an EMBL/GenBank/DDBJ whole genome shotgun (WGS) entry which is preliminary data.</text>
</comment>
<dbReference type="RefSeq" id="WP_009532256.1">
    <property type="nucleotide sequence ID" value="NZ_JH590861.1"/>
</dbReference>
<feature type="domain" description="CobW C-terminal" evidence="1">
    <location>
        <begin position="11"/>
        <end position="84"/>
    </location>
</feature>
<dbReference type="EMBL" id="AGEL01000003">
    <property type="protein sequence ID" value="EHO18238.1"/>
    <property type="molecule type" value="Genomic_DNA"/>
</dbReference>
<sequence>MGKAYVDAPEPFLLFLEALIRGRYGNIIRAKGLIPAGACALRFDVADGRYSVRLEDPDSVQETDQNAVAVFIGHGIAKQAIRRVIHQKNIAQRGKIRFTAAANQR</sequence>
<keyword evidence="3" id="KW-1185">Reference proteome</keyword>
<organism evidence="2 3">
    <name type="scientific">Stomatobaculum longum</name>
    <dbReference type="NCBI Taxonomy" id="796942"/>
    <lineage>
        <taxon>Bacteria</taxon>
        <taxon>Bacillati</taxon>
        <taxon>Bacillota</taxon>
        <taxon>Clostridia</taxon>
        <taxon>Lachnospirales</taxon>
        <taxon>Lachnospiraceae</taxon>
        <taxon>Stomatobaculum</taxon>
    </lineage>
</organism>
<evidence type="ECO:0000313" key="2">
    <source>
        <dbReference type="EMBL" id="EHO18238.1"/>
    </source>
</evidence>
<reference evidence="2 3" key="1">
    <citation type="submission" date="2011-10" db="EMBL/GenBank/DDBJ databases">
        <title>The Genome Sequence of Lachnospiraceae bacterium ACC2.</title>
        <authorList>
            <consortium name="The Broad Institute Genome Sequencing Platform"/>
            <person name="Earl A."/>
            <person name="Ward D."/>
            <person name="Feldgarden M."/>
            <person name="Gevers D."/>
            <person name="Sizova M."/>
            <person name="Hazen A."/>
            <person name="Epstein S."/>
            <person name="Young S.K."/>
            <person name="Zeng Q."/>
            <person name="Gargeya S."/>
            <person name="Fitzgerald M."/>
            <person name="Haas B."/>
            <person name="Abouelleil A."/>
            <person name="Alvarado L."/>
            <person name="Arachchi H.M."/>
            <person name="Berlin A."/>
            <person name="Brown A."/>
            <person name="Chapman S.B."/>
            <person name="Chen Z."/>
            <person name="Dunbar C."/>
            <person name="Freedman E."/>
            <person name="Gearin G."/>
            <person name="Goldberg J."/>
            <person name="Griggs A."/>
            <person name="Gujja S."/>
            <person name="Heiman D."/>
            <person name="Howarth C."/>
            <person name="Larson L."/>
            <person name="Lui A."/>
            <person name="MacDonald P.J.P."/>
            <person name="Montmayeur A."/>
            <person name="Murphy C."/>
            <person name="Neiman D."/>
            <person name="Pearson M."/>
            <person name="Priest M."/>
            <person name="Roberts A."/>
            <person name="Saif S."/>
            <person name="Shea T."/>
            <person name="Shenoy N."/>
            <person name="Sisk P."/>
            <person name="Stolte C."/>
            <person name="Sykes S."/>
            <person name="Wortman J."/>
            <person name="Nusbaum C."/>
            <person name="Birren B."/>
        </authorList>
    </citation>
    <scope>NUCLEOTIDE SEQUENCE [LARGE SCALE GENOMIC DNA]</scope>
    <source>
        <strain evidence="2 3">ACC2</strain>
    </source>
</reference>
<proteinExistence type="predicted"/>
<name>A0AA36Y6R3_9FIRM</name>